<keyword evidence="3" id="KW-1185">Reference proteome</keyword>
<gene>
    <name evidence="2" type="ORF">EYF80_060310</name>
</gene>
<feature type="compositionally biased region" description="Basic and acidic residues" evidence="1">
    <location>
        <begin position="41"/>
        <end position="51"/>
    </location>
</feature>
<comment type="caution">
    <text evidence="2">The sequence shown here is derived from an EMBL/GenBank/DDBJ whole genome shotgun (WGS) entry which is preliminary data.</text>
</comment>
<protein>
    <submittedName>
        <fullName evidence="2">Uncharacterized protein</fullName>
    </submittedName>
</protein>
<sequence length="172" mass="18177">MEVSSASEESPEEDEETLNSLYLKPLDGKHGLVEQDFTSLTDHEQSFKELPKVQAGSQRGGASLSAAFRSDMPPGRERDGPSHGAEDGPPQREDESERLDSPPAKQQAGRSSPPSRGASGTPRPLGGRRRSKVGGSHSSSLSSLGDITALEERNSKLQTGSSGVLSQVGLLL</sequence>
<dbReference type="EMBL" id="SRLO01005518">
    <property type="protein sequence ID" value="TNN29541.1"/>
    <property type="molecule type" value="Genomic_DNA"/>
</dbReference>
<accession>A0A4Z2ELV2</accession>
<evidence type="ECO:0000256" key="1">
    <source>
        <dbReference type="SAM" id="MobiDB-lite"/>
    </source>
</evidence>
<evidence type="ECO:0000313" key="3">
    <source>
        <dbReference type="Proteomes" id="UP000314294"/>
    </source>
</evidence>
<evidence type="ECO:0000313" key="2">
    <source>
        <dbReference type="EMBL" id="TNN29541.1"/>
    </source>
</evidence>
<feature type="compositionally biased region" description="Basic and acidic residues" evidence="1">
    <location>
        <begin position="74"/>
        <end position="100"/>
    </location>
</feature>
<proteinExistence type="predicted"/>
<dbReference type="AlphaFoldDB" id="A0A4Z2ELV2"/>
<feature type="region of interest" description="Disordered" evidence="1">
    <location>
        <begin position="153"/>
        <end position="172"/>
    </location>
</feature>
<feature type="compositionally biased region" description="Low complexity" evidence="1">
    <location>
        <begin position="108"/>
        <end position="125"/>
    </location>
</feature>
<feature type="compositionally biased region" description="Low complexity" evidence="1">
    <location>
        <begin position="133"/>
        <end position="145"/>
    </location>
</feature>
<dbReference type="Proteomes" id="UP000314294">
    <property type="component" value="Unassembled WGS sequence"/>
</dbReference>
<feature type="compositionally biased region" description="Low complexity" evidence="1">
    <location>
        <begin position="160"/>
        <end position="172"/>
    </location>
</feature>
<reference evidence="2 3" key="1">
    <citation type="submission" date="2019-03" db="EMBL/GenBank/DDBJ databases">
        <title>First draft genome of Liparis tanakae, snailfish: a comprehensive survey of snailfish specific genes.</title>
        <authorList>
            <person name="Kim W."/>
            <person name="Song I."/>
            <person name="Jeong J.-H."/>
            <person name="Kim D."/>
            <person name="Kim S."/>
            <person name="Ryu S."/>
            <person name="Song J.Y."/>
            <person name="Lee S.K."/>
        </authorList>
    </citation>
    <scope>NUCLEOTIDE SEQUENCE [LARGE SCALE GENOMIC DNA]</scope>
    <source>
        <tissue evidence="2">Muscle</tissue>
    </source>
</reference>
<organism evidence="2 3">
    <name type="scientific">Liparis tanakae</name>
    <name type="common">Tanaka's snailfish</name>
    <dbReference type="NCBI Taxonomy" id="230148"/>
    <lineage>
        <taxon>Eukaryota</taxon>
        <taxon>Metazoa</taxon>
        <taxon>Chordata</taxon>
        <taxon>Craniata</taxon>
        <taxon>Vertebrata</taxon>
        <taxon>Euteleostomi</taxon>
        <taxon>Actinopterygii</taxon>
        <taxon>Neopterygii</taxon>
        <taxon>Teleostei</taxon>
        <taxon>Neoteleostei</taxon>
        <taxon>Acanthomorphata</taxon>
        <taxon>Eupercaria</taxon>
        <taxon>Perciformes</taxon>
        <taxon>Cottioidei</taxon>
        <taxon>Cottales</taxon>
        <taxon>Liparidae</taxon>
        <taxon>Liparis</taxon>
    </lineage>
</organism>
<name>A0A4Z2ELV2_9TELE</name>
<feature type="region of interest" description="Disordered" evidence="1">
    <location>
        <begin position="1"/>
        <end position="146"/>
    </location>
</feature>